<evidence type="ECO:0000313" key="1">
    <source>
        <dbReference type="EMBL" id="GLS03510.1"/>
    </source>
</evidence>
<dbReference type="Proteomes" id="UP001156836">
    <property type="component" value="Unassembled WGS sequence"/>
</dbReference>
<proteinExistence type="predicted"/>
<gene>
    <name evidence="1" type="ORF">GCM10007860_06540</name>
</gene>
<name>A0ABQ6BNC0_9NEIS</name>
<protein>
    <submittedName>
        <fullName evidence="1">Uncharacterized protein</fullName>
    </submittedName>
</protein>
<reference evidence="2" key="1">
    <citation type="journal article" date="2019" name="Int. J. Syst. Evol. Microbiol.">
        <title>The Global Catalogue of Microorganisms (GCM) 10K type strain sequencing project: providing services to taxonomists for standard genome sequencing and annotation.</title>
        <authorList>
            <consortium name="The Broad Institute Genomics Platform"/>
            <consortium name="The Broad Institute Genome Sequencing Center for Infectious Disease"/>
            <person name="Wu L."/>
            <person name="Ma J."/>
        </authorList>
    </citation>
    <scope>NUCLEOTIDE SEQUENCE [LARGE SCALE GENOMIC DNA]</scope>
    <source>
        <strain evidence="2">NBRC 104970</strain>
    </source>
</reference>
<dbReference type="EMBL" id="BSOZ01000005">
    <property type="protein sequence ID" value="GLS03510.1"/>
    <property type="molecule type" value="Genomic_DNA"/>
</dbReference>
<comment type="caution">
    <text evidence="1">The sequence shown here is derived from an EMBL/GenBank/DDBJ whole genome shotgun (WGS) entry which is preliminary data.</text>
</comment>
<accession>A0ABQ6BNC0</accession>
<evidence type="ECO:0000313" key="2">
    <source>
        <dbReference type="Proteomes" id="UP001156836"/>
    </source>
</evidence>
<keyword evidence="2" id="KW-1185">Reference proteome</keyword>
<sequence length="278" mass="30287">MIFIVFLLANAAIAVADETEHESAGFDRKLDDAEVMGFIEKSVAKNNQALPMSLGSGLRLEPMTSGPGKRINIFLTWTADRNALPDGVLNGSLDEMTRYLCSTPGAGMFIRNQAEASFTLQGLDGAPIEQILMKFEKDCDGVDSAANNPLTLSPAESKLAIDPARQRALNDALGEMNKLLPSHVAFGIYHAGGMAVPGKPIVFLFLVFPWLMTEPVSEEHWATFRSIVRDYVCNGRELSFLRENDIRIKGILYNLKSRPVGEVTIQPGVDCVAATVAE</sequence>
<organism evidence="1 2">
    <name type="scientific">Chitiniphilus shinanonensis</name>
    <dbReference type="NCBI Taxonomy" id="553088"/>
    <lineage>
        <taxon>Bacteria</taxon>
        <taxon>Pseudomonadati</taxon>
        <taxon>Pseudomonadota</taxon>
        <taxon>Betaproteobacteria</taxon>
        <taxon>Neisseriales</taxon>
        <taxon>Chitinibacteraceae</taxon>
        <taxon>Chitiniphilus</taxon>
    </lineage>
</organism>